<sequence>MTQSSAAQPFSWGILGAARIARALIPAIHAAGGEVRMVGARDPESERVRAFAQEWGIEQIGTYEDVIASGVEAVYNPLPNDAHRPWTEAALRAGKHALTEKPLTLNAEEAQALAGVAAASGRLLLEAFAYRFQPHITRVREIVASGELGEVRAVRSAFGFALTRPDDFRWSADKGGGALYDVGCYAVNLTRLLLGEPQGVTAQARWTSGGVDVGLSGTLHYGAALASIDCAFDWGGKTQRIMVVGTGGTLDLDGGFSSKNDEEVRFHVQTNAGERTETFPPHDGYAAMVAHFQRAARGEQAPLYSPEDAVRQAQVLDALFAAAREGREVAVGQTI</sequence>
<comment type="similarity">
    <text evidence="1">Belongs to the Gfo/Idh/MocA family.</text>
</comment>
<evidence type="ECO:0000259" key="3">
    <source>
        <dbReference type="Pfam" id="PF01408"/>
    </source>
</evidence>
<protein>
    <submittedName>
        <fullName evidence="5">Predicted dehydrogenase</fullName>
    </submittedName>
</protein>
<dbReference type="OrthoDB" id="2350336at2"/>
<dbReference type="SUPFAM" id="SSF51735">
    <property type="entry name" value="NAD(P)-binding Rossmann-fold domains"/>
    <property type="match status" value="1"/>
</dbReference>
<organism evidence="5 6">
    <name type="scientific">Deinococcus hopiensis KR-140</name>
    <dbReference type="NCBI Taxonomy" id="695939"/>
    <lineage>
        <taxon>Bacteria</taxon>
        <taxon>Thermotogati</taxon>
        <taxon>Deinococcota</taxon>
        <taxon>Deinococci</taxon>
        <taxon>Deinococcales</taxon>
        <taxon>Deinococcaceae</taxon>
        <taxon>Deinococcus</taxon>
    </lineage>
</organism>
<evidence type="ECO:0000313" key="6">
    <source>
        <dbReference type="Proteomes" id="UP000192582"/>
    </source>
</evidence>
<dbReference type="SUPFAM" id="SSF55347">
    <property type="entry name" value="Glyceraldehyde-3-phosphate dehydrogenase-like, C-terminal domain"/>
    <property type="match status" value="1"/>
</dbReference>
<dbReference type="GO" id="GO:0000166">
    <property type="term" value="F:nucleotide binding"/>
    <property type="evidence" value="ECO:0007669"/>
    <property type="project" value="InterPro"/>
</dbReference>
<dbReference type="Gene3D" id="3.40.50.720">
    <property type="entry name" value="NAD(P)-binding Rossmann-like Domain"/>
    <property type="match status" value="1"/>
</dbReference>
<keyword evidence="6" id="KW-1185">Reference proteome</keyword>
<proteinExistence type="inferred from homology"/>
<gene>
    <name evidence="5" type="ORF">SAMN00790413_02400</name>
</gene>
<dbReference type="Proteomes" id="UP000192582">
    <property type="component" value="Unassembled WGS sequence"/>
</dbReference>
<feature type="domain" description="GFO/IDH/MocA-like oxidoreductase" evidence="4">
    <location>
        <begin position="137"/>
        <end position="250"/>
    </location>
</feature>
<dbReference type="GO" id="GO:0016491">
    <property type="term" value="F:oxidoreductase activity"/>
    <property type="evidence" value="ECO:0007669"/>
    <property type="project" value="UniProtKB-KW"/>
</dbReference>
<dbReference type="InterPro" id="IPR000683">
    <property type="entry name" value="Gfo/Idh/MocA-like_OxRdtase_N"/>
</dbReference>
<dbReference type="STRING" id="695939.SAMN00790413_02400"/>
<accession>A0A1W1VM80</accession>
<feature type="domain" description="Gfo/Idh/MocA-like oxidoreductase N-terminal" evidence="3">
    <location>
        <begin position="10"/>
        <end position="125"/>
    </location>
</feature>
<evidence type="ECO:0000313" key="5">
    <source>
        <dbReference type="EMBL" id="SMB94472.1"/>
    </source>
</evidence>
<keyword evidence="2" id="KW-0560">Oxidoreductase</keyword>
<name>A0A1W1VM80_9DEIO</name>
<dbReference type="Pfam" id="PF22725">
    <property type="entry name" value="GFO_IDH_MocA_C3"/>
    <property type="match status" value="1"/>
</dbReference>
<dbReference type="PANTHER" id="PTHR22604">
    <property type="entry name" value="OXIDOREDUCTASES"/>
    <property type="match status" value="1"/>
</dbReference>
<dbReference type="PANTHER" id="PTHR22604:SF105">
    <property type="entry name" value="TRANS-1,2-DIHYDROBENZENE-1,2-DIOL DEHYDROGENASE"/>
    <property type="match status" value="1"/>
</dbReference>
<dbReference type="EMBL" id="FWWU01000009">
    <property type="protein sequence ID" value="SMB94472.1"/>
    <property type="molecule type" value="Genomic_DNA"/>
</dbReference>
<dbReference type="InterPro" id="IPR036291">
    <property type="entry name" value="NAD(P)-bd_dom_sf"/>
</dbReference>
<evidence type="ECO:0000256" key="1">
    <source>
        <dbReference type="ARBA" id="ARBA00010928"/>
    </source>
</evidence>
<dbReference type="Gene3D" id="3.30.360.10">
    <property type="entry name" value="Dihydrodipicolinate Reductase, domain 2"/>
    <property type="match status" value="1"/>
</dbReference>
<evidence type="ECO:0000259" key="4">
    <source>
        <dbReference type="Pfam" id="PF22725"/>
    </source>
</evidence>
<dbReference type="Pfam" id="PF01408">
    <property type="entry name" value="GFO_IDH_MocA"/>
    <property type="match status" value="1"/>
</dbReference>
<evidence type="ECO:0000256" key="2">
    <source>
        <dbReference type="ARBA" id="ARBA00023002"/>
    </source>
</evidence>
<dbReference type="AlphaFoldDB" id="A0A1W1VM80"/>
<dbReference type="InterPro" id="IPR050984">
    <property type="entry name" value="Gfo/Idh/MocA_domain"/>
</dbReference>
<dbReference type="RefSeq" id="WP_084049673.1">
    <property type="nucleotide sequence ID" value="NZ_FWWU01000009.1"/>
</dbReference>
<dbReference type="InterPro" id="IPR055170">
    <property type="entry name" value="GFO_IDH_MocA-like_dom"/>
</dbReference>
<reference evidence="5 6" key="1">
    <citation type="submission" date="2017-04" db="EMBL/GenBank/DDBJ databases">
        <authorList>
            <person name="Afonso C.L."/>
            <person name="Miller P.J."/>
            <person name="Scott M.A."/>
            <person name="Spackman E."/>
            <person name="Goraichik I."/>
            <person name="Dimitrov K.M."/>
            <person name="Suarez D.L."/>
            <person name="Swayne D.E."/>
        </authorList>
    </citation>
    <scope>NUCLEOTIDE SEQUENCE [LARGE SCALE GENOMIC DNA]</scope>
    <source>
        <strain evidence="5 6">KR-140</strain>
    </source>
</reference>